<dbReference type="Proteomes" id="UP000515154">
    <property type="component" value="Linkage group LG20"/>
</dbReference>
<dbReference type="KEGG" id="osn:118767272"/>
<dbReference type="RefSeq" id="XP_036367485.1">
    <property type="nucleotide sequence ID" value="XM_036511592.1"/>
</dbReference>
<organism evidence="1 2">
    <name type="scientific">Octopus sinensis</name>
    <name type="common">East Asian common octopus</name>
    <dbReference type="NCBI Taxonomy" id="2607531"/>
    <lineage>
        <taxon>Eukaryota</taxon>
        <taxon>Metazoa</taxon>
        <taxon>Spiralia</taxon>
        <taxon>Lophotrochozoa</taxon>
        <taxon>Mollusca</taxon>
        <taxon>Cephalopoda</taxon>
        <taxon>Coleoidea</taxon>
        <taxon>Octopodiformes</taxon>
        <taxon>Octopoda</taxon>
        <taxon>Incirrata</taxon>
        <taxon>Octopodidae</taxon>
        <taxon>Octopus</taxon>
    </lineage>
</organism>
<protein>
    <submittedName>
        <fullName evidence="2">Ice-structuring protein 4-like</fullName>
    </submittedName>
</protein>
<sequence length="105" mass="10437">MILGIETNPKLVYKALAFPAAAAFAAAAAAAAAVDSAAAAAAGGSSSIAAAASSAITSNSARNALFMTPVQTEPVDLSLNKKKSANFHDSHQGLDLRVIRKAGVI</sequence>
<evidence type="ECO:0000313" key="1">
    <source>
        <dbReference type="Proteomes" id="UP000515154"/>
    </source>
</evidence>
<reference evidence="2" key="1">
    <citation type="submission" date="2025-08" db="UniProtKB">
        <authorList>
            <consortium name="RefSeq"/>
        </authorList>
    </citation>
    <scope>IDENTIFICATION</scope>
</reference>
<evidence type="ECO:0000313" key="2">
    <source>
        <dbReference type="RefSeq" id="XP_036367485.1"/>
    </source>
</evidence>
<dbReference type="AlphaFoldDB" id="A0A7E6FJD3"/>
<accession>A0A7E6FJD3</accession>
<proteinExistence type="predicted"/>
<gene>
    <name evidence="2" type="primary">LOC118767272</name>
</gene>
<keyword evidence="1" id="KW-1185">Reference proteome</keyword>
<name>A0A7E6FJD3_9MOLL</name>